<dbReference type="CDD" id="cd03219">
    <property type="entry name" value="ABC_Mj1267_LivG_branched"/>
    <property type="match status" value="1"/>
</dbReference>
<dbReference type="AlphaFoldDB" id="A0A935M2X4"/>
<dbReference type="PANTHER" id="PTHR45772:SF7">
    <property type="entry name" value="AMINO ACID ABC TRANSPORTER ATP-BINDING PROTEIN"/>
    <property type="match status" value="1"/>
</dbReference>
<dbReference type="GO" id="GO:1903805">
    <property type="term" value="P:L-valine import across plasma membrane"/>
    <property type="evidence" value="ECO:0007669"/>
    <property type="project" value="TreeGrafter"/>
</dbReference>
<evidence type="ECO:0000256" key="4">
    <source>
        <dbReference type="SAM" id="MobiDB-lite"/>
    </source>
</evidence>
<sequence length="284" mass="29925">MSAVPVLETRGLGIRFGGLKAVDDVSLSVPEGLTLGVIGPNGAGKSTFINLVTGHLKPTSGTVLVDGRDLTGVKPWVIAKARVARTFQIVKPFRGMTVRENVAVGVLYGPDGTGRMSTALKQADEILAEVGIFELGDRPPGELSVADARRLEFAKALALKPRLLLLDEVMAGLRPGEIEPSLQLIRDLKARGMTIIVVEHVMKAILAVSDEVLVLNAGQRLMLGPPREVLSDPQVIEAYLGHKYATRAAQLSEAASAALAAPTPTPTPTPNAVDIAEEEVGPDA</sequence>
<dbReference type="GO" id="GO:0015188">
    <property type="term" value="F:L-isoleucine transmembrane transporter activity"/>
    <property type="evidence" value="ECO:0007669"/>
    <property type="project" value="TreeGrafter"/>
</dbReference>
<dbReference type="SUPFAM" id="SSF52540">
    <property type="entry name" value="P-loop containing nucleoside triphosphate hydrolases"/>
    <property type="match status" value="1"/>
</dbReference>
<dbReference type="Pfam" id="PF12399">
    <property type="entry name" value="BCA_ABC_TP_C"/>
    <property type="match status" value="1"/>
</dbReference>
<dbReference type="GO" id="GO:0005886">
    <property type="term" value="C:plasma membrane"/>
    <property type="evidence" value="ECO:0007669"/>
    <property type="project" value="TreeGrafter"/>
</dbReference>
<dbReference type="InterPro" id="IPR003593">
    <property type="entry name" value="AAA+_ATPase"/>
</dbReference>
<feature type="compositionally biased region" description="Acidic residues" evidence="4">
    <location>
        <begin position="275"/>
        <end position="284"/>
    </location>
</feature>
<evidence type="ECO:0000256" key="3">
    <source>
        <dbReference type="ARBA" id="ARBA00022840"/>
    </source>
</evidence>
<dbReference type="InterPro" id="IPR051120">
    <property type="entry name" value="ABC_AA/LPS_Transport"/>
</dbReference>
<dbReference type="PANTHER" id="PTHR45772">
    <property type="entry name" value="CONSERVED COMPONENT OF ABC TRANSPORTER FOR NATURAL AMINO ACIDS-RELATED"/>
    <property type="match status" value="1"/>
</dbReference>
<feature type="domain" description="ABC transporter" evidence="5">
    <location>
        <begin position="7"/>
        <end position="242"/>
    </location>
</feature>
<organism evidence="6 7">
    <name type="scientific">Candidatus Phosphoribacter hodrii</name>
    <dbReference type="NCBI Taxonomy" id="2953743"/>
    <lineage>
        <taxon>Bacteria</taxon>
        <taxon>Bacillati</taxon>
        <taxon>Actinomycetota</taxon>
        <taxon>Actinomycetes</taxon>
        <taxon>Micrococcales</taxon>
        <taxon>Dermatophilaceae</taxon>
        <taxon>Candidatus Phosphoribacter</taxon>
    </lineage>
</organism>
<keyword evidence="3 6" id="KW-0067">ATP-binding</keyword>
<evidence type="ECO:0000256" key="1">
    <source>
        <dbReference type="ARBA" id="ARBA00022448"/>
    </source>
</evidence>
<dbReference type="Gene3D" id="3.40.50.300">
    <property type="entry name" value="P-loop containing nucleotide triphosphate hydrolases"/>
    <property type="match status" value="1"/>
</dbReference>
<reference evidence="6 7" key="1">
    <citation type="submission" date="2020-10" db="EMBL/GenBank/DDBJ databases">
        <title>Connecting structure to function with the recovery of over 1000 high-quality activated sludge metagenome-assembled genomes encoding full-length rRNA genes using long-read sequencing.</title>
        <authorList>
            <person name="Singleton C.M."/>
            <person name="Petriglieri F."/>
            <person name="Kristensen J.M."/>
            <person name="Kirkegaard R.H."/>
            <person name="Michaelsen T.Y."/>
            <person name="Andersen M.H."/>
            <person name="Karst S.M."/>
            <person name="Dueholm M.S."/>
            <person name="Nielsen P.H."/>
            <person name="Albertsen M."/>
        </authorList>
    </citation>
    <scope>NUCLEOTIDE SEQUENCE [LARGE SCALE GENOMIC DNA]</scope>
    <source>
        <strain evidence="6">Ega_18-Q3-R5-49_MAXAC.001</strain>
    </source>
</reference>
<evidence type="ECO:0000256" key="2">
    <source>
        <dbReference type="ARBA" id="ARBA00022741"/>
    </source>
</evidence>
<protein>
    <submittedName>
        <fullName evidence="6">ABC transporter ATP-binding protein</fullName>
    </submittedName>
</protein>
<dbReference type="GO" id="GO:0005304">
    <property type="term" value="F:L-valine transmembrane transporter activity"/>
    <property type="evidence" value="ECO:0007669"/>
    <property type="project" value="TreeGrafter"/>
</dbReference>
<dbReference type="InterPro" id="IPR032823">
    <property type="entry name" value="BCA_ABC_TP_C"/>
</dbReference>
<feature type="region of interest" description="Disordered" evidence="4">
    <location>
        <begin position="257"/>
        <end position="284"/>
    </location>
</feature>
<evidence type="ECO:0000313" key="6">
    <source>
        <dbReference type="EMBL" id="MBK7272380.1"/>
    </source>
</evidence>
<dbReference type="InterPro" id="IPR003439">
    <property type="entry name" value="ABC_transporter-like_ATP-bd"/>
</dbReference>
<dbReference type="GO" id="GO:0005524">
    <property type="term" value="F:ATP binding"/>
    <property type="evidence" value="ECO:0007669"/>
    <property type="project" value="UniProtKB-KW"/>
</dbReference>
<keyword evidence="1" id="KW-0813">Transport</keyword>
<dbReference type="GO" id="GO:0015808">
    <property type="term" value="P:L-alanine transport"/>
    <property type="evidence" value="ECO:0007669"/>
    <property type="project" value="TreeGrafter"/>
</dbReference>
<dbReference type="GO" id="GO:0016887">
    <property type="term" value="F:ATP hydrolysis activity"/>
    <property type="evidence" value="ECO:0007669"/>
    <property type="project" value="InterPro"/>
</dbReference>
<comment type="caution">
    <text evidence="6">The sequence shown here is derived from an EMBL/GenBank/DDBJ whole genome shotgun (WGS) entry which is preliminary data.</text>
</comment>
<proteinExistence type="predicted"/>
<dbReference type="Proteomes" id="UP000726105">
    <property type="component" value="Unassembled WGS sequence"/>
</dbReference>
<dbReference type="GO" id="GO:0015192">
    <property type="term" value="F:L-phenylalanine transmembrane transporter activity"/>
    <property type="evidence" value="ECO:0007669"/>
    <property type="project" value="TreeGrafter"/>
</dbReference>
<gene>
    <name evidence="6" type="ORF">IPI13_04180</name>
</gene>
<dbReference type="GO" id="GO:0042941">
    <property type="term" value="P:D-alanine transmembrane transport"/>
    <property type="evidence" value="ECO:0007669"/>
    <property type="project" value="TreeGrafter"/>
</dbReference>
<evidence type="ECO:0000259" key="5">
    <source>
        <dbReference type="PROSITE" id="PS50893"/>
    </source>
</evidence>
<dbReference type="EMBL" id="JADJIB010000002">
    <property type="protein sequence ID" value="MBK7272380.1"/>
    <property type="molecule type" value="Genomic_DNA"/>
</dbReference>
<name>A0A935M2X4_9MICO</name>
<dbReference type="Pfam" id="PF00005">
    <property type="entry name" value="ABC_tran"/>
    <property type="match status" value="1"/>
</dbReference>
<keyword evidence="2" id="KW-0547">Nucleotide-binding</keyword>
<dbReference type="SMART" id="SM00382">
    <property type="entry name" value="AAA"/>
    <property type="match status" value="1"/>
</dbReference>
<dbReference type="PROSITE" id="PS50893">
    <property type="entry name" value="ABC_TRANSPORTER_2"/>
    <property type="match status" value="1"/>
</dbReference>
<accession>A0A935M2X4</accession>
<evidence type="ECO:0000313" key="7">
    <source>
        <dbReference type="Proteomes" id="UP000726105"/>
    </source>
</evidence>
<dbReference type="InterPro" id="IPR027417">
    <property type="entry name" value="P-loop_NTPase"/>
</dbReference>
<dbReference type="GO" id="GO:1903806">
    <property type="term" value="P:L-isoleucine import across plasma membrane"/>
    <property type="evidence" value="ECO:0007669"/>
    <property type="project" value="TreeGrafter"/>
</dbReference>